<dbReference type="KEGG" id="sgrg:L0C25_18115"/>
<dbReference type="EC" id="4.2.1.17" evidence="5"/>
<dbReference type="Pfam" id="PF00378">
    <property type="entry name" value="ECH_1"/>
    <property type="match status" value="1"/>
</dbReference>
<keyword evidence="6" id="KW-1185">Reference proteome</keyword>
<dbReference type="NCBIfam" id="NF005891">
    <property type="entry name" value="PRK07854.1"/>
    <property type="match status" value="1"/>
</dbReference>
<name>A0AA46TH68_9ACTN</name>
<dbReference type="CDD" id="cd06558">
    <property type="entry name" value="crotonase-like"/>
    <property type="match status" value="1"/>
</dbReference>
<evidence type="ECO:0000256" key="1">
    <source>
        <dbReference type="ARBA" id="ARBA00005254"/>
    </source>
</evidence>
<dbReference type="InterPro" id="IPR018376">
    <property type="entry name" value="Enoyl-CoA_hyd/isom_CS"/>
</dbReference>
<dbReference type="EMBL" id="CP094970">
    <property type="protein sequence ID" value="UYM04433.1"/>
    <property type="molecule type" value="Genomic_DNA"/>
</dbReference>
<organism evidence="5 6">
    <name type="scientific">Solicola gregarius</name>
    <dbReference type="NCBI Taxonomy" id="2908642"/>
    <lineage>
        <taxon>Bacteria</taxon>
        <taxon>Bacillati</taxon>
        <taxon>Actinomycetota</taxon>
        <taxon>Actinomycetes</taxon>
        <taxon>Propionibacteriales</taxon>
        <taxon>Nocardioidaceae</taxon>
        <taxon>Solicola</taxon>
    </lineage>
</organism>
<dbReference type="AlphaFoldDB" id="A0AA46TH68"/>
<dbReference type="GO" id="GO:0006635">
    <property type="term" value="P:fatty acid beta-oxidation"/>
    <property type="evidence" value="ECO:0007669"/>
    <property type="project" value="TreeGrafter"/>
</dbReference>
<dbReference type="PANTHER" id="PTHR11941">
    <property type="entry name" value="ENOYL-COA HYDRATASE-RELATED"/>
    <property type="match status" value="1"/>
</dbReference>
<comment type="similarity">
    <text evidence="1 4">Belongs to the enoyl-CoA hydratase/isomerase family.</text>
</comment>
<dbReference type="Gene3D" id="3.90.226.10">
    <property type="entry name" value="2-enoyl-CoA Hydratase, Chain A, domain 1"/>
    <property type="match status" value="1"/>
</dbReference>
<dbReference type="GO" id="GO:0004300">
    <property type="term" value="F:enoyl-CoA hydratase activity"/>
    <property type="evidence" value="ECO:0007669"/>
    <property type="project" value="UniProtKB-EC"/>
</dbReference>
<dbReference type="SUPFAM" id="SSF52096">
    <property type="entry name" value="ClpP/crotonase"/>
    <property type="match status" value="1"/>
</dbReference>
<protein>
    <submittedName>
        <fullName evidence="5">Enoyl-CoA hydratase</fullName>
        <ecNumber evidence="5">4.2.1.17</ecNumber>
    </submittedName>
</protein>
<evidence type="ECO:0000256" key="2">
    <source>
        <dbReference type="ARBA" id="ARBA00023098"/>
    </source>
</evidence>
<dbReference type="InterPro" id="IPR001753">
    <property type="entry name" value="Enoyl-CoA_hydra/iso"/>
</dbReference>
<evidence type="ECO:0000256" key="3">
    <source>
        <dbReference type="ARBA" id="ARBA00023239"/>
    </source>
</evidence>
<accession>A0AA46TH68</accession>
<evidence type="ECO:0000256" key="4">
    <source>
        <dbReference type="RuleBase" id="RU003707"/>
    </source>
</evidence>
<evidence type="ECO:0000313" key="5">
    <source>
        <dbReference type="EMBL" id="UYM04433.1"/>
    </source>
</evidence>
<dbReference type="Proteomes" id="UP001164390">
    <property type="component" value="Chromosome"/>
</dbReference>
<proteinExistence type="inferred from homology"/>
<dbReference type="PANTHER" id="PTHR11941:SF169">
    <property type="entry name" value="(7AS)-7A-METHYL-1,5-DIOXO-2,3,5,6,7,7A-HEXAHYDRO-1H-INDENE-CARBOXYL-COA HYDROLASE"/>
    <property type="match status" value="1"/>
</dbReference>
<dbReference type="PROSITE" id="PS00166">
    <property type="entry name" value="ENOYL_COA_HYDRATASE"/>
    <property type="match status" value="1"/>
</dbReference>
<dbReference type="RefSeq" id="WP_271633145.1">
    <property type="nucleotide sequence ID" value="NZ_CP094970.1"/>
</dbReference>
<sequence>MIELTRDADVAMITLRRPERRNALDIEHCDALREAVEGATADGVRAMVVTGEGTSFCAGADLDGVYGEAFRESLYAALRATLDTPVPVIAAVNGPAIGAGTQLAIACDLRIASDTAVFGVPTARNGLAVDVWTMRRLVELAGGAAARRIMLSGELFDAGQARHYGLCDRAGDVVAAEEWATELASLAPLALAYNKLVLNSPDAGVEDDRLSAAFDACWASSDIEEARAARQEKRAPLFRGR</sequence>
<keyword evidence="3 5" id="KW-0456">Lyase</keyword>
<keyword evidence="2" id="KW-0443">Lipid metabolism</keyword>
<reference evidence="5" key="1">
    <citation type="submission" date="2022-01" db="EMBL/GenBank/DDBJ databases">
        <title>Nocardioidaceae gen. sp. A5X3R13.</title>
        <authorList>
            <person name="Lopez Marin M.A."/>
            <person name="Uhlik O."/>
        </authorList>
    </citation>
    <scope>NUCLEOTIDE SEQUENCE</scope>
    <source>
        <strain evidence="5">A5X3R13</strain>
    </source>
</reference>
<evidence type="ECO:0000313" key="6">
    <source>
        <dbReference type="Proteomes" id="UP001164390"/>
    </source>
</evidence>
<dbReference type="InterPro" id="IPR029045">
    <property type="entry name" value="ClpP/crotonase-like_dom_sf"/>
</dbReference>
<gene>
    <name evidence="5" type="ORF">L0C25_18115</name>
</gene>